<dbReference type="EMBL" id="JACHWY010000001">
    <property type="protein sequence ID" value="MBB3047394.1"/>
    <property type="molecule type" value="Genomic_DNA"/>
</dbReference>
<dbReference type="InterPro" id="IPR036873">
    <property type="entry name" value="Rhodanese-like_dom_sf"/>
</dbReference>
<dbReference type="PROSITE" id="PS50206">
    <property type="entry name" value="RHODANESE_3"/>
    <property type="match status" value="1"/>
</dbReference>
<keyword evidence="5" id="KW-1185">Reference proteome</keyword>
<dbReference type="EC" id="2.8.1.1" evidence="4"/>
<dbReference type="GO" id="GO:0004792">
    <property type="term" value="F:thiosulfate-cyanide sulfurtransferase activity"/>
    <property type="evidence" value="ECO:0007669"/>
    <property type="project" value="UniProtKB-EC"/>
</dbReference>
<dbReference type="CDD" id="cd01444">
    <property type="entry name" value="GlpE_ST"/>
    <property type="match status" value="1"/>
</dbReference>
<dbReference type="PANTHER" id="PTHR43031">
    <property type="entry name" value="FAD-DEPENDENT OXIDOREDUCTASE"/>
    <property type="match status" value="1"/>
</dbReference>
<dbReference type="AlphaFoldDB" id="A0A7W4W4S3"/>
<dbReference type="Gene3D" id="3.40.250.10">
    <property type="entry name" value="Rhodanese-like domain"/>
    <property type="match status" value="1"/>
</dbReference>
<dbReference type="SMART" id="SM00450">
    <property type="entry name" value="RHOD"/>
    <property type="match status" value="1"/>
</dbReference>
<dbReference type="RefSeq" id="WP_183410020.1">
    <property type="nucleotide sequence ID" value="NZ_JACHWY010000001.1"/>
</dbReference>
<proteinExistence type="predicted"/>
<keyword evidence="2 4" id="KW-0808">Transferase</keyword>
<dbReference type="InterPro" id="IPR050229">
    <property type="entry name" value="GlpE_sulfurtransferase"/>
</dbReference>
<keyword evidence="1" id="KW-0963">Cytoplasm</keyword>
<organism evidence="4 5">
    <name type="scientific">Litorivivens lipolytica</name>
    <dbReference type="NCBI Taxonomy" id="1524264"/>
    <lineage>
        <taxon>Bacteria</taxon>
        <taxon>Pseudomonadati</taxon>
        <taxon>Pseudomonadota</taxon>
        <taxon>Gammaproteobacteria</taxon>
        <taxon>Litorivivens</taxon>
    </lineage>
</organism>
<evidence type="ECO:0000313" key="5">
    <source>
        <dbReference type="Proteomes" id="UP000537130"/>
    </source>
</evidence>
<dbReference type="PROSITE" id="PS00380">
    <property type="entry name" value="RHODANESE_1"/>
    <property type="match status" value="1"/>
</dbReference>
<dbReference type="InterPro" id="IPR001763">
    <property type="entry name" value="Rhodanese-like_dom"/>
</dbReference>
<protein>
    <submittedName>
        <fullName evidence="4">Thiosulfate sulfurtransferase</fullName>
        <ecNumber evidence="4">2.8.1.1</ecNumber>
    </submittedName>
</protein>
<dbReference type="NCBIfam" id="NF001195">
    <property type="entry name" value="PRK00162.1"/>
    <property type="match status" value="1"/>
</dbReference>
<dbReference type="Pfam" id="PF00581">
    <property type="entry name" value="Rhodanese"/>
    <property type="match status" value="1"/>
</dbReference>
<evidence type="ECO:0000256" key="2">
    <source>
        <dbReference type="ARBA" id="ARBA00022679"/>
    </source>
</evidence>
<dbReference type="Proteomes" id="UP000537130">
    <property type="component" value="Unassembled WGS sequence"/>
</dbReference>
<dbReference type="InterPro" id="IPR023695">
    <property type="entry name" value="Thiosulf_sulfurTrfase"/>
</dbReference>
<dbReference type="SUPFAM" id="SSF52821">
    <property type="entry name" value="Rhodanese/Cell cycle control phosphatase"/>
    <property type="match status" value="1"/>
</dbReference>
<evidence type="ECO:0000259" key="3">
    <source>
        <dbReference type="PROSITE" id="PS50206"/>
    </source>
</evidence>
<dbReference type="PANTHER" id="PTHR43031:SF6">
    <property type="entry name" value="THIOSULFATE SULFURTRANSFERASE GLPE"/>
    <property type="match status" value="1"/>
</dbReference>
<name>A0A7W4W4S3_9GAMM</name>
<gene>
    <name evidence="4" type="ORF">FHR99_001630</name>
</gene>
<feature type="domain" description="Rhodanese" evidence="3">
    <location>
        <begin position="19"/>
        <end position="102"/>
    </location>
</feature>
<accession>A0A7W4W4S3</accession>
<evidence type="ECO:0000256" key="1">
    <source>
        <dbReference type="ARBA" id="ARBA00022490"/>
    </source>
</evidence>
<reference evidence="4 5" key="1">
    <citation type="submission" date="2020-08" db="EMBL/GenBank/DDBJ databases">
        <title>Genomic Encyclopedia of Type Strains, Phase III (KMG-III): the genomes of soil and plant-associated and newly described type strains.</title>
        <authorList>
            <person name="Whitman W."/>
        </authorList>
    </citation>
    <scope>NUCLEOTIDE SEQUENCE [LARGE SCALE GENOMIC DNA]</scope>
    <source>
        <strain evidence="4 5">CECT 8654</strain>
    </source>
</reference>
<comment type="caution">
    <text evidence="4">The sequence shown here is derived from an EMBL/GenBank/DDBJ whole genome shotgun (WGS) entry which is preliminary data.</text>
</comment>
<sequence>MTTPAFKRISVADAQNLLNEQTCTLADIRDGQSYAMSHVPGAAHLDGNSVEEFLKEANREQPLIIYCYHGNSSQSAAQYFAEQGFAEVYSIDGGFEVWRQQL</sequence>
<evidence type="ECO:0000313" key="4">
    <source>
        <dbReference type="EMBL" id="MBB3047394.1"/>
    </source>
</evidence>
<dbReference type="InterPro" id="IPR001307">
    <property type="entry name" value="Thiosulphate_STrfase_CS"/>
</dbReference>
<dbReference type="GO" id="GO:0005737">
    <property type="term" value="C:cytoplasm"/>
    <property type="evidence" value="ECO:0007669"/>
    <property type="project" value="InterPro"/>
</dbReference>